<organism evidence="1 2">
    <name type="scientific">Dallia pectoralis</name>
    <name type="common">Alaska blackfish</name>
    <dbReference type="NCBI Taxonomy" id="75939"/>
    <lineage>
        <taxon>Eukaryota</taxon>
        <taxon>Metazoa</taxon>
        <taxon>Chordata</taxon>
        <taxon>Craniata</taxon>
        <taxon>Vertebrata</taxon>
        <taxon>Euteleostomi</taxon>
        <taxon>Actinopterygii</taxon>
        <taxon>Neopterygii</taxon>
        <taxon>Teleostei</taxon>
        <taxon>Protacanthopterygii</taxon>
        <taxon>Esociformes</taxon>
        <taxon>Umbridae</taxon>
        <taxon>Dallia</taxon>
    </lineage>
</organism>
<name>A0ACC2F026_DALPE</name>
<proteinExistence type="predicted"/>
<protein>
    <submittedName>
        <fullName evidence="1">Uncharacterized protein</fullName>
    </submittedName>
</protein>
<sequence length="181" mass="20093">MSEGECATGYYYDGLVEECKQCFLRCSSPPRKCTSYCTKPSESKSLEPFNLRLTLVLVFVTLSAVTTLLLLLQVLRKKTCRLFSLDKVLQLRGPECPGTKRPSNDIPGEATVMMRQENMTSGGEAMVFLEDTYNKTPDCNSSLPVPSTEEGTTTLVTTKTVHVFNQSDEKTRVEMVGVVEV</sequence>
<evidence type="ECO:0000313" key="2">
    <source>
        <dbReference type="Proteomes" id="UP001157502"/>
    </source>
</evidence>
<dbReference type="Proteomes" id="UP001157502">
    <property type="component" value="Chromosome 37"/>
</dbReference>
<dbReference type="EMBL" id="CM055764">
    <property type="protein sequence ID" value="KAJ7984730.1"/>
    <property type="molecule type" value="Genomic_DNA"/>
</dbReference>
<accession>A0ACC2F026</accession>
<gene>
    <name evidence="1" type="ORF">DPEC_G00357790</name>
</gene>
<keyword evidence="2" id="KW-1185">Reference proteome</keyword>
<reference evidence="1" key="1">
    <citation type="submission" date="2021-05" db="EMBL/GenBank/DDBJ databases">
        <authorList>
            <person name="Pan Q."/>
            <person name="Jouanno E."/>
            <person name="Zahm M."/>
            <person name="Klopp C."/>
            <person name="Cabau C."/>
            <person name="Louis A."/>
            <person name="Berthelot C."/>
            <person name="Parey E."/>
            <person name="Roest Crollius H."/>
            <person name="Montfort J."/>
            <person name="Robinson-Rechavi M."/>
            <person name="Bouchez O."/>
            <person name="Lampietro C."/>
            <person name="Lopez Roques C."/>
            <person name="Donnadieu C."/>
            <person name="Postlethwait J."/>
            <person name="Bobe J."/>
            <person name="Dillon D."/>
            <person name="Chandos A."/>
            <person name="von Hippel F."/>
            <person name="Guiguen Y."/>
        </authorList>
    </citation>
    <scope>NUCLEOTIDE SEQUENCE</scope>
    <source>
        <strain evidence="1">YG-Jan2019</strain>
    </source>
</reference>
<evidence type="ECO:0000313" key="1">
    <source>
        <dbReference type="EMBL" id="KAJ7984730.1"/>
    </source>
</evidence>
<comment type="caution">
    <text evidence="1">The sequence shown here is derived from an EMBL/GenBank/DDBJ whole genome shotgun (WGS) entry which is preliminary data.</text>
</comment>